<dbReference type="Proteomes" id="UP000479531">
    <property type="component" value="Unassembled WGS sequence"/>
</dbReference>
<dbReference type="AlphaFoldDB" id="A0A6L6XKI7"/>
<accession>A0A6L6XKI7</accession>
<evidence type="ECO:0000313" key="2">
    <source>
        <dbReference type="Proteomes" id="UP000479531"/>
    </source>
</evidence>
<sequence length="93" mass="10931">MSNYKFYELDCGVKAKENKEYGCEICRGLVDAEYSIAIKAEHEPTFEEAEEFIKDDLKRLGYDGVYGITPITEYEVHQFFDDSNIDNWKVMKR</sequence>
<evidence type="ECO:0000313" key="1">
    <source>
        <dbReference type="EMBL" id="MVQ47432.1"/>
    </source>
</evidence>
<organism evidence="1 2">
    <name type="scientific">Roseburia intestinalis</name>
    <dbReference type="NCBI Taxonomy" id="166486"/>
    <lineage>
        <taxon>Bacteria</taxon>
        <taxon>Bacillati</taxon>
        <taxon>Bacillota</taxon>
        <taxon>Clostridia</taxon>
        <taxon>Lachnospirales</taxon>
        <taxon>Lachnospiraceae</taxon>
        <taxon>Roseburia</taxon>
    </lineage>
</organism>
<reference evidence="1 2" key="1">
    <citation type="submission" date="2019-10" db="EMBL/GenBank/DDBJ databases">
        <title>Roseburia spp. ameliorate alcoholic fatty liver via restoration of gut barrier function.</title>
        <authorList>
            <person name="Seo B."/>
            <person name="Ko G."/>
        </authorList>
    </citation>
    <scope>NUCLEOTIDE SEQUENCE [LARGE SCALE GENOMIC DNA]</scope>
    <source>
        <strain evidence="1 2">SNUG30017</strain>
    </source>
</reference>
<gene>
    <name evidence="1" type="ORF">GCK47_17555</name>
</gene>
<protein>
    <submittedName>
        <fullName evidence="1">Uncharacterized protein</fullName>
    </submittedName>
</protein>
<dbReference type="EMBL" id="WGGT01000036">
    <property type="protein sequence ID" value="MVQ47432.1"/>
    <property type="molecule type" value="Genomic_DNA"/>
</dbReference>
<dbReference type="RefSeq" id="WP_157351134.1">
    <property type="nucleotide sequence ID" value="NZ_WGGT01000036.1"/>
</dbReference>
<proteinExistence type="predicted"/>
<comment type="caution">
    <text evidence="1">The sequence shown here is derived from an EMBL/GenBank/DDBJ whole genome shotgun (WGS) entry which is preliminary data.</text>
</comment>
<name>A0A6L6XKI7_9FIRM</name>